<proteinExistence type="predicted"/>
<feature type="compositionally biased region" description="Polar residues" evidence="1">
    <location>
        <begin position="1"/>
        <end position="10"/>
    </location>
</feature>
<gene>
    <name evidence="2" type="ORF">BDQ12DRAFT_657855</name>
</gene>
<reference evidence="2 3" key="1">
    <citation type="journal article" date="2019" name="Nat. Ecol. Evol.">
        <title>Megaphylogeny resolves global patterns of mushroom evolution.</title>
        <authorList>
            <person name="Varga T."/>
            <person name="Krizsan K."/>
            <person name="Foldi C."/>
            <person name="Dima B."/>
            <person name="Sanchez-Garcia M."/>
            <person name="Sanchez-Ramirez S."/>
            <person name="Szollosi G.J."/>
            <person name="Szarkandi J.G."/>
            <person name="Papp V."/>
            <person name="Albert L."/>
            <person name="Andreopoulos W."/>
            <person name="Angelini C."/>
            <person name="Antonin V."/>
            <person name="Barry K.W."/>
            <person name="Bougher N.L."/>
            <person name="Buchanan P."/>
            <person name="Buyck B."/>
            <person name="Bense V."/>
            <person name="Catcheside P."/>
            <person name="Chovatia M."/>
            <person name="Cooper J."/>
            <person name="Damon W."/>
            <person name="Desjardin D."/>
            <person name="Finy P."/>
            <person name="Geml J."/>
            <person name="Haridas S."/>
            <person name="Hughes K."/>
            <person name="Justo A."/>
            <person name="Karasinski D."/>
            <person name="Kautmanova I."/>
            <person name="Kiss B."/>
            <person name="Kocsube S."/>
            <person name="Kotiranta H."/>
            <person name="LaButti K.M."/>
            <person name="Lechner B.E."/>
            <person name="Liimatainen K."/>
            <person name="Lipzen A."/>
            <person name="Lukacs Z."/>
            <person name="Mihaltcheva S."/>
            <person name="Morgado L.N."/>
            <person name="Niskanen T."/>
            <person name="Noordeloos M.E."/>
            <person name="Ohm R.A."/>
            <person name="Ortiz-Santana B."/>
            <person name="Ovrebo C."/>
            <person name="Racz N."/>
            <person name="Riley R."/>
            <person name="Savchenko A."/>
            <person name="Shiryaev A."/>
            <person name="Soop K."/>
            <person name="Spirin V."/>
            <person name="Szebenyi C."/>
            <person name="Tomsovsky M."/>
            <person name="Tulloss R.E."/>
            <person name="Uehling J."/>
            <person name="Grigoriev I.V."/>
            <person name="Vagvolgyi C."/>
            <person name="Papp T."/>
            <person name="Martin F.M."/>
            <person name="Miettinen O."/>
            <person name="Hibbett D.S."/>
            <person name="Nagy L.G."/>
        </authorList>
    </citation>
    <scope>NUCLEOTIDE SEQUENCE [LARGE SCALE GENOMIC DNA]</scope>
    <source>
        <strain evidence="2 3">CBS 166.37</strain>
    </source>
</reference>
<dbReference type="AlphaFoldDB" id="A0A5C3LL37"/>
<feature type="compositionally biased region" description="Basic residues" evidence="1">
    <location>
        <begin position="11"/>
        <end position="21"/>
    </location>
</feature>
<dbReference type="Proteomes" id="UP000308652">
    <property type="component" value="Unassembled WGS sequence"/>
</dbReference>
<accession>A0A5C3LL37</accession>
<sequence length="414" mass="47250">MSRDSSASRQRGTKKNHHKSESRRYREELHVLEEERQALSESLRLVKSEMDAVERRAQEAEERLKRRSKELRDASDRNRELEMLLQKREDDLRRMDAQYTQTRQFLDTRTAELKGAQVFLSTADTVSGGELIVKLEALNSEIFQCAAYLAESFPYTKPEGERELRLSSGTERLKKVLGERLFMIIMNRWKTELDEVDPLPVQVALQFLIISWSAHIITAWSIDDPRFSTKMGDIYNKIRKSEEQAISGRWRAITNRKTRSSMSRSPGILDGLLSYILDLQLIAGWRVNEADKLASVGTLKERLTPIVKSVFEVKSAIGEGITSADMDPLIIPPGEPFNPTTMENAYEEHRQKISEEESRRGIIVGCTTEMGLRMAVMRKLTNGTLQPHSETILKPKIITEATLLEAVGAETRSL</sequence>
<feature type="region of interest" description="Disordered" evidence="1">
    <location>
        <begin position="1"/>
        <end position="28"/>
    </location>
</feature>
<dbReference type="EMBL" id="ML213646">
    <property type="protein sequence ID" value="TFK33570.1"/>
    <property type="molecule type" value="Genomic_DNA"/>
</dbReference>
<evidence type="ECO:0000313" key="3">
    <source>
        <dbReference type="Proteomes" id="UP000308652"/>
    </source>
</evidence>
<evidence type="ECO:0000313" key="2">
    <source>
        <dbReference type="EMBL" id="TFK33570.1"/>
    </source>
</evidence>
<protein>
    <submittedName>
        <fullName evidence="2">Uncharacterized protein</fullName>
    </submittedName>
</protein>
<dbReference type="OrthoDB" id="3147752at2759"/>
<keyword evidence="3" id="KW-1185">Reference proteome</keyword>
<organism evidence="2 3">
    <name type="scientific">Crucibulum laeve</name>
    <dbReference type="NCBI Taxonomy" id="68775"/>
    <lineage>
        <taxon>Eukaryota</taxon>
        <taxon>Fungi</taxon>
        <taxon>Dikarya</taxon>
        <taxon>Basidiomycota</taxon>
        <taxon>Agaricomycotina</taxon>
        <taxon>Agaricomycetes</taxon>
        <taxon>Agaricomycetidae</taxon>
        <taxon>Agaricales</taxon>
        <taxon>Agaricineae</taxon>
        <taxon>Nidulariaceae</taxon>
        <taxon>Crucibulum</taxon>
    </lineage>
</organism>
<evidence type="ECO:0000256" key="1">
    <source>
        <dbReference type="SAM" id="MobiDB-lite"/>
    </source>
</evidence>
<name>A0A5C3LL37_9AGAR</name>